<keyword evidence="2" id="KW-1185">Reference proteome</keyword>
<protein>
    <submittedName>
        <fullName evidence="1">Uncharacterized protein</fullName>
    </submittedName>
</protein>
<comment type="caution">
    <text evidence="1">The sequence shown here is derived from an EMBL/GenBank/DDBJ whole genome shotgun (WGS) entry which is preliminary data.</text>
</comment>
<name>A0AAV5UW55_9BILA</name>
<gene>
    <name evidence="1" type="ORF">PFISCL1PPCAC_1687</name>
</gene>
<evidence type="ECO:0000313" key="1">
    <source>
        <dbReference type="EMBL" id="GMT10390.1"/>
    </source>
</evidence>
<sequence length="78" mass="9216">LSTEELVQFILFINLLRLLSPLDLRQRRFSHSLTSHSNYVLADLIRQSHRGKHRTFRRESFHCENGDESTHGDIRNSI</sequence>
<evidence type="ECO:0000313" key="2">
    <source>
        <dbReference type="Proteomes" id="UP001432322"/>
    </source>
</evidence>
<accession>A0AAV5UW55</accession>
<organism evidence="1 2">
    <name type="scientific">Pristionchus fissidentatus</name>
    <dbReference type="NCBI Taxonomy" id="1538716"/>
    <lineage>
        <taxon>Eukaryota</taxon>
        <taxon>Metazoa</taxon>
        <taxon>Ecdysozoa</taxon>
        <taxon>Nematoda</taxon>
        <taxon>Chromadorea</taxon>
        <taxon>Rhabditida</taxon>
        <taxon>Rhabditina</taxon>
        <taxon>Diplogasteromorpha</taxon>
        <taxon>Diplogasteroidea</taxon>
        <taxon>Neodiplogasteridae</taxon>
        <taxon>Pristionchus</taxon>
    </lineage>
</organism>
<feature type="non-terminal residue" evidence="1">
    <location>
        <position position="1"/>
    </location>
</feature>
<reference evidence="1" key="1">
    <citation type="submission" date="2023-10" db="EMBL/GenBank/DDBJ databases">
        <title>Genome assembly of Pristionchus species.</title>
        <authorList>
            <person name="Yoshida K."/>
            <person name="Sommer R.J."/>
        </authorList>
    </citation>
    <scope>NUCLEOTIDE SEQUENCE</scope>
    <source>
        <strain evidence="1">RS5133</strain>
    </source>
</reference>
<dbReference type="Proteomes" id="UP001432322">
    <property type="component" value="Unassembled WGS sequence"/>
</dbReference>
<proteinExistence type="predicted"/>
<dbReference type="AlphaFoldDB" id="A0AAV5UW55"/>
<dbReference type="EMBL" id="BTSY01000001">
    <property type="protein sequence ID" value="GMT10390.1"/>
    <property type="molecule type" value="Genomic_DNA"/>
</dbReference>
<feature type="non-terminal residue" evidence="1">
    <location>
        <position position="78"/>
    </location>
</feature>